<evidence type="ECO:0000313" key="6">
    <source>
        <dbReference type="Proteomes" id="UP000019116"/>
    </source>
</evidence>
<dbReference type="InterPro" id="IPR044560">
    <property type="entry name" value="MOase"/>
</dbReference>
<evidence type="ECO:0000256" key="2">
    <source>
        <dbReference type="ARBA" id="ARBA00023033"/>
    </source>
</evidence>
<evidence type="ECO:0000313" key="5">
    <source>
        <dbReference type="EnsemblPlants" id="TraesCS4B02G270400.1"/>
    </source>
</evidence>
<dbReference type="Gramene" id="TraesCS4B02G270400.1">
    <property type="protein sequence ID" value="TraesCS4B02G270400.1"/>
    <property type="gene ID" value="TraesCS4B02G270400"/>
</dbReference>
<evidence type="ECO:0000259" key="4">
    <source>
        <dbReference type="Pfam" id="PF01494"/>
    </source>
</evidence>
<dbReference type="GO" id="GO:0004497">
    <property type="term" value="F:monooxygenase activity"/>
    <property type="evidence" value="ECO:0007669"/>
    <property type="project" value="UniProtKB-KW"/>
</dbReference>
<reference evidence="5" key="1">
    <citation type="submission" date="2018-08" db="EMBL/GenBank/DDBJ databases">
        <authorList>
            <person name="Rossello M."/>
        </authorList>
    </citation>
    <scope>NUCLEOTIDE SEQUENCE [LARGE SCALE GENOMIC DNA]</scope>
    <source>
        <strain evidence="5">cv. Chinese Spring</strain>
    </source>
</reference>
<dbReference type="SMR" id="A0A3B6IUH9"/>
<dbReference type="Gene3D" id="3.50.50.60">
    <property type="entry name" value="FAD/NAD(P)-binding domain"/>
    <property type="match status" value="2"/>
</dbReference>
<evidence type="ECO:0000256" key="1">
    <source>
        <dbReference type="ARBA" id="ARBA00023002"/>
    </source>
</evidence>
<dbReference type="PANTHER" id="PTHR45934:SF10">
    <property type="entry name" value="FAD-BINDING DOMAIN-CONTAINING PROTEIN"/>
    <property type="match status" value="1"/>
</dbReference>
<feature type="domain" description="FAD-binding" evidence="4">
    <location>
        <begin position="10"/>
        <end position="75"/>
    </location>
</feature>
<dbReference type="PANTHER" id="PTHR45934">
    <property type="entry name" value="FAD/NAD(P)-BINDING OXIDOREDUCTASE FAMILY PROTEIN"/>
    <property type="match status" value="1"/>
</dbReference>
<evidence type="ECO:0000256" key="3">
    <source>
        <dbReference type="ARBA" id="ARBA00024018"/>
    </source>
</evidence>
<dbReference type="Pfam" id="PF01494">
    <property type="entry name" value="FAD_binding_3"/>
    <property type="match status" value="2"/>
</dbReference>
<feature type="domain" description="FAD-binding" evidence="4">
    <location>
        <begin position="89"/>
        <end position="312"/>
    </location>
</feature>
<dbReference type="PaxDb" id="4565-Traes_4DL_382DEDEB6.2"/>
<dbReference type="Proteomes" id="UP000019116">
    <property type="component" value="Chromosome 4B"/>
</dbReference>
<proteinExistence type="inferred from homology"/>
<keyword evidence="6" id="KW-1185">Reference proteome</keyword>
<accession>A0A3B6IUH9</accession>
<reference evidence="5" key="2">
    <citation type="submission" date="2018-10" db="UniProtKB">
        <authorList>
            <consortium name="EnsemblPlants"/>
        </authorList>
    </citation>
    <scope>IDENTIFICATION</scope>
</reference>
<keyword evidence="1" id="KW-0560">Oxidoreductase</keyword>
<dbReference type="SUPFAM" id="SSF51905">
    <property type="entry name" value="FAD/NAD(P)-binding domain"/>
    <property type="match status" value="1"/>
</dbReference>
<comment type="similarity">
    <text evidence="3">Belongs to the 3-hydroxybenzoate 6-hydroxylase family.</text>
</comment>
<sequence length="356" mass="38219">MQPQQDAAEDVVIVGAGLAGVDVALGLHRKGVRSVVLESSPALRTSGFAFMTWTNAFRALDALGVGDKMRSHHLQVQGIVSIDDDKEGGGDAKILHLADGSMLRAKVLIGCDGINSVVAKWLGLAKPLDSGRRATRGHVKYPNGHGFQPKFMQFSGNGFRAGLVPCGDTDVYWFLTWSPSCPDGKEDVDHSPAEMKQFVLAKLRSIKAPDEVLEAVERSEMNDVLVAPLRYRPPLSLLFGSISKGNVCVAGDALHPTTPDLAQGACIALEDAVVLARCLGDAMARDGDGTETIEAALRRYAGIRRWRSAQVIAASYMVGRVQQSEHAVVRFARDRLLSGVLAKGLLMTPDYDCGTL</sequence>
<dbReference type="Gramene" id="TraesCS4B03G0719500.1">
    <property type="protein sequence ID" value="TraesCS4B03G0719500.1.CDS"/>
    <property type="gene ID" value="TraesCS4B03G0719500"/>
</dbReference>
<organism evidence="5">
    <name type="scientific">Triticum aestivum</name>
    <name type="common">Wheat</name>
    <dbReference type="NCBI Taxonomy" id="4565"/>
    <lineage>
        <taxon>Eukaryota</taxon>
        <taxon>Viridiplantae</taxon>
        <taxon>Streptophyta</taxon>
        <taxon>Embryophyta</taxon>
        <taxon>Tracheophyta</taxon>
        <taxon>Spermatophyta</taxon>
        <taxon>Magnoliopsida</taxon>
        <taxon>Liliopsida</taxon>
        <taxon>Poales</taxon>
        <taxon>Poaceae</taxon>
        <taxon>BOP clade</taxon>
        <taxon>Pooideae</taxon>
        <taxon>Triticodae</taxon>
        <taxon>Triticeae</taxon>
        <taxon>Triticinae</taxon>
        <taxon>Triticum</taxon>
    </lineage>
</organism>
<dbReference type="AlphaFoldDB" id="A0A3B6IUH9"/>
<name>A0A3B6IUH9_WHEAT</name>
<dbReference type="InterPro" id="IPR002938">
    <property type="entry name" value="FAD-bd"/>
</dbReference>
<protein>
    <recommendedName>
        <fullName evidence="4">FAD-binding domain-containing protein</fullName>
    </recommendedName>
</protein>
<keyword evidence="2" id="KW-0503">Monooxygenase</keyword>
<dbReference type="OrthoDB" id="655030at2759"/>
<dbReference type="GO" id="GO:0071949">
    <property type="term" value="F:FAD binding"/>
    <property type="evidence" value="ECO:0007669"/>
    <property type="project" value="InterPro"/>
</dbReference>
<dbReference type="EnsemblPlants" id="TraesCS4B02G270400.1">
    <property type="protein sequence ID" value="TraesCS4B02G270400.1"/>
    <property type="gene ID" value="TraesCS4B02G270400"/>
</dbReference>
<dbReference type="PRINTS" id="PR00420">
    <property type="entry name" value="RNGMNOXGNASE"/>
</dbReference>
<dbReference type="InterPro" id="IPR036188">
    <property type="entry name" value="FAD/NAD-bd_sf"/>
</dbReference>
<dbReference type="STRING" id="4565.A0A3B6IUH9"/>